<dbReference type="InterPro" id="IPR011009">
    <property type="entry name" value="Kinase-like_dom_sf"/>
</dbReference>
<sequence>MTSAHLDAVIATLCAGAGLAPPASRHPMQTWLLSTVERVRLLDGNTVICKYARRPFTTEARLLCRASDRGIPVPAVLATTALDDTTVMLLEDLGDPVAQPTDRLASTVAARLHRARLPVDGLERWDGPTLAGLPDAMLELLRQLDADERLHVADDVVRILTDLARHAAPLAAGAETPPFGFVHGELHPTSLHVGSSGWRLLDFGMAFTGPQILDLATWQGTRQTPNPGRLHKQIEAYIANGGTRRARIPRGGLPARSTGHSAGTGFGAQPGYSASLPLARTDFGDQLQTMSYIDRSAPPATCCAPDEVPAPRLAASCPARRISRSVIEPQLLRAILEVALVPSVGWRPDLPASDTVPQTIGQTIGAESAAVYKVLARCGQFRSLDA</sequence>
<evidence type="ECO:0000313" key="3">
    <source>
        <dbReference type="Proteomes" id="UP001596548"/>
    </source>
</evidence>
<dbReference type="InterPro" id="IPR002575">
    <property type="entry name" value="Aminoglycoside_PTrfase"/>
</dbReference>
<dbReference type="Proteomes" id="UP001596548">
    <property type="component" value="Unassembled WGS sequence"/>
</dbReference>
<dbReference type="RefSeq" id="WP_378965406.1">
    <property type="nucleotide sequence ID" value="NZ_JBHTBJ010000003.1"/>
</dbReference>
<reference evidence="3" key="1">
    <citation type="journal article" date="2019" name="Int. J. Syst. Evol. Microbiol.">
        <title>The Global Catalogue of Microorganisms (GCM) 10K type strain sequencing project: providing services to taxonomists for standard genome sequencing and annotation.</title>
        <authorList>
            <consortium name="The Broad Institute Genomics Platform"/>
            <consortium name="The Broad Institute Genome Sequencing Center for Infectious Disease"/>
            <person name="Wu L."/>
            <person name="Ma J."/>
        </authorList>
    </citation>
    <scope>NUCLEOTIDE SEQUENCE [LARGE SCALE GENOMIC DNA]</scope>
    <source>
        <strain evidence="3">XZYJT-10</strain>
    </source>
</reference>
<dbReference type="Gene3D" id="3.90.1200.10">
    <property type="match status" value="1"/>
</dbReference>
<dbReference type="SUPFAM" id="SSF56112">
    <property type="entry name" value="Protein kinase-like (PK-like)"/>
    <property type="match status" value="1"/>
</dbReference>
<dbReference type="EMBL" id="JBHTBJ010000003">
    <property type="protein sequence ID" value="MFC7273804.1"/>
    <property type="molecule type" value="Genomic_DNA"/>
</dbReference>
<comment type="caution">
    <text evidence="2">The sequence shown here is derived from an EMBL/GenBank/DDBJ whole genome shotgun (WGS) entry which is preliminary data.</text>
</comment>
<protein>
    <submittedName>
        <fullName evidence="2">Phosphotransferase</fullName>
    </submittedName>
</protein>
<dbReference type="Pfam" id="PF01636">
    <property type="entry name" value="APH"/>
    <property type="match status" value="1"/>
</dbReference>
<proteinExistence type="predicted"/>
<accession>A0ABW2HKQ5</accession>
<organism evidence="2 3">
    <name type="scientific">Paractinoplanes rhizophilus</name>
    <dbReference type="NCBI Taxonomy" id="1416877"/>
    <lineage>
        <taxon>Bacteria</taxon>
        <taxon>Bacillati</taxon>
        <taxon>Actinomycetota</taxon>
        <taxon>Actinomycetes</taxon>
        <taxon>Micromonosporales</taxon>
        <taxon>Micromonosporaceae</taxon>
        <taxon>Paractinoplanes</taxon>
    </lineage>
</organism>
<keyword evidence="3" id="KW-1185">Reference proteome</keyword>
<gene>
    <name evidence="2" type="ORF">ACFQS1_07430</name>
</gene>
<name>A0ABW2HKQ5_9ACTN</name>
<evidence type="ECO:0000313" key="2">
    <source>
        <dbReference type="EMBL" id="MFC7273804.1"/>
    </source>
</evidence>
<evidence type="ECO:0000259" key="1">
    <source>
        <dbReference type="Pfam" id="PF01636"/>
    </source>
</evidence>
<feature type="domain" description="Aminoglycoside phosphotransferase" evidence="1">
    <location>
        <begin position="49"/>
        <end position="241"/>
    </location>
</feature>